<name>A0A2H1VED2_SPOFR</name>
<sequence>MACCRCGVAAAWLRRCDSPAQVTNDIALDYPSINFHCGILMSSVASIPSANCNSVNANPISELARCKTPRAGVYRSITRFCGRQKEREGENIPSNAKRKCIATETRRERWKRQFAESPGNVVTRRSDLIRKKIRVRLTAYTAQVVKAYFDNGLSNGTSKYLKGGNHPMTSPALGEAGGSVRLLLTKNHPVPSPALSRSPVLGDVETKSFNK</sequence>
<evidence type="ECO:0000313" key="2">
    <source>
        <dbReference type="EMBL" id="SOQ39177.1"/>
    </source>
</evidence>
<dbReference type="EMBL" id="ODYU01002098">
    <property type="protein sequence ID" value="SOQ39177.1"/>
    <property type="molecule type" value="Genomic_DNA"/>
</dbReference>
<evidence type="ECO:0000256" key="1">
    <source>
        <dbReference type="SAM" id="MobiDB-lite"/>
    </source>
</evidence>
<accession>A0A2H1VED2</accession>
<proteinExistence type="predicted"/>
<feature type="region of interest" description="Disordered" evidence="1">
    <location>
        <begin position="190"/>
        <end position="211"/>
    </location>
</feature>
<protein>
    <submittedName>
        <fullName evidence="2">SFRICE_033882</fullName>
    </submittedName>
</protein>
<dbReference type="AlphaFoldDB" id="A0A2H1VED2"/>
<gene>
    <name evidence="2" type="ORF">SFRICE_033882</name>
</gene>
<organism evidence="2">
    <name type="scientific">Spodoptera frugiperda</name>
    <name type="common">Fall armyworm</name>
    <dbReference type="NCBI Taxonomy" id="7108"/>
    <lineage>
        <taxon>Eukaryota</taxon>
        <taxon>Metazoa</taxon>
        <taxon>Ecdysozoa</taxon>
        <taxon>Arthropoda</taxon>
        <taxon>Hexapoda</taxon>
        <taxon>Insecta</taxon>
        <taxon>Pterygota</taxon>
        <taxon>Neoptera</taxon>
        <taxon>Endopterygota</taxon>
        <taxon>Lepidoptera</taxon>
        <taxon>Glossata</taxon>
        <taxon>Ditrysia</taxon>
        <taxon>Noctuoidea</taxon>
        <taxon>Noctuidae</taxon>
        <taxon>Amphipyrinae</taxon>
        <taxon>Spodoptera</taxon>
    </lineage>
</organism>
<reference evidence="2" key="1">
    <citation type="submission" date="2016-07" db="EMBL/GenBank/DDBJ databases">
        <authorList>
            <person name="Bretaudeau A."/>
        </authorList>
    </citation>
    <scope>NUCLEOTIDE SEQUENCE</scope>
    <source>
        <strain evidence="2">Rice</strain>
        <tissue evidence="2">Whole body</tissue>
    </source>
</reference>